<keyword evidence="3" id="KW-0813">Transport</keyword>
<keyword evidence="4 7" id="KW-0812">Transmembrane</keyword>
<feature type="transmembrane region" description="Helical" evidence="7">
    <location>
        <begin position="478"/>
        <end position="500"/>
    </location>
</feature>
<evidence type="ECO:0000313" key="9">
    <source>
        <dbReference type="EMBL" id="CAB3266720.1"/>
    </source>
</evidence>
<evidence type="ECO:0000256" key="3">
    <source>
        <dbReference type="ARBA" id="ARBA00022448"/>
    </source>
</evidence>
<feature type="transmembrane region" description="Helical" evidence="7">
    <location>
        <begin position="238"/>
        <end position="257"/>
    </location>
</feature>
<dbReference type="EMBL" id="LR790858">
    <property type="protein sequence ID" value="CAB3266720.1"/>
    <property type="molecule type" value="mRNA"/>
</dbReference>
<reference evidence="9" key="1">
    <citation type="submission" date="2020-04" db="EMBL/GenBank/DDBJ databases">
        <authorList>
            <person name="Neveu A P."/>
        </authorList>
    </citation>
    <scope>NUCLEOTIDE SEQUENCE</scope>
    <source>
        <tissue evidence="9">Whole embryo</tissue>
    </source>
</reference>
<evidence type="ECO:0000256" key="2">
    <source>
        <dbReference type="ARBA" id="ARBA00008335"/>
    </source>
</evidence>
<dbReference type="PANTHER" id="PTHR23511:SF34">
    <property type="entry name" value="SYNAPTIC VESICLE GLYCOPROTEIN 2"/>
    <property type="match status" value="1"/>
</dbReference>
<dbReference type="InterPro" id="IPR005829">
    <property type="entry name" value="Sugar_transporter_CS"/>
</dbReference>
<feature type="transmembrane region" description="Helical" evidence="7">
    <location>
        <begin position="372"/>
        <end position="393"/>
    </location>
</feature>
<feature type="transmembrane region" description="Helical" evidence="7">
    <location>
        <begin position="197"/>
        <end position="218"/>
    </location>
</feature>
<dbReference type="GO" id="GO:0016020">
    <property type="term" value="C:membrane"/>
    <property type="evidence" value="ECO:0007669"/>
    <property type="project" value="UniProtKB-SubCell"/>
</dbReference>
<organism evidence="9">
    <name type="scientific">Phallusia mammillata</name>
    <dbReference type="NCBI Taxonomy" id="59560"/>
    <lineage>
        <taxon>Eukaryota</taxon>
        <taxon>Metazoa</taxon>
        <taxon>Chordata</taxon>
        <taxon>Tunicata</taxon>
        <taxon>Ascidiacea</taxon>
        <taxon>Phlebobranchia</taxon>
        <taxon>Ascidiidae</taxon>
        <taxon>Phallusia</taxon>
    </lineage>
</organism>
<dbReference type="PROSITE" id="PS50850">
    <property type="entry name" value="MFS"/>
    <property type="match status" value="1"/>
</dbReference>
<feature type="transmembrane region" description="Helical" evidence="7">
    <location>
        <begin position="109"/>
        <end position="127"/>
    </location>
</feature>
<feature type="transmembrane region" description="Helical" evidence="7">
    <location>
        <begin position="163"/>
        <end position="185"/>
    </location>
</feature>
<dbReference type="InterPro" id="IPR036259">
    <property type="entry name" value="MFS_trans_sf"/>
</dbReference>
<feature type="domain" description="Major facilitator superfamily (MFS) profile" evidence="8">
    <location>
        <begin position="73"/>
        <end position="564"/>
    </location>
</feature>
<dbReference type="InterPro" id="IPR020846">
    <property type="entry name" value="MFS_dom"/>
</dbReference>
<dbReference type="InterPro" id="IPR005828">
    <property type="entry name" value="MFS_sugar_transport-like"/>
</dbReference>
<dbReference type="GO" id="GO:0022857">
    <property type="term" value="F:transmembrane transporter activity"/>
    <property type="evidence" value="ECO:0007669"/>
    <property type="project" value="InterPro"/>
</dbReference>
<evidence type="ECO:0000256" key="6">
    <source>
        <dbReference type="ARBA" id="ARBA00023136"/>
    </source>
</evidence>
<comment type="similarity">
    <text evidence="2">Belongs to the major facilitator superfamily.</text>
</comment>
<keyword evidence="5 7" id="KW-1133">Transmembrane helix</keyword>
<sequence>MTTVNPSGNSDESYSSYEEIDKSELTFDGSISNDEAYLLVNNDDDDDNNDNGAAATYEEAFQATGFGKWQFLLLLQCGWANASDAMEIMCISLTISSLRESLKLSSQQLTWLVIVLFLGMMVGGYLWGTLADSWGRRQIVIFSLAINGIFGVGSAFARSYHVILVLRFFSGIGAGGSLPVCFSYFSEFQPKEKRGAMISALATFWMAGNLLTAGLGYAILPSERNLHSISPFGQPWRFFIIMCAVPSISSSLFFILMPESPKFLMQKGRNVEALNVLKRVFMMNHPNKAVFPYSKIVSERHQSIFKAQKCENPSLSYSQLYVHHLRYGDKRLHCICRPKRLCYSVVGFFVSILDSIKHQVMAVCAGAERITSVMMVVIYFCIAFSGYSVSMWLPTLMEKAEAFSGSPCAAHNMSHQHKNATAQVYLDVLIDCAAQLPANIFTILVIDITGGKIILIISFIASGVSVLFMWLVKNKLQVVIMGAVFNAFSTMVWNALDVVTPEMYETSVRASASGFLTAISRIASVMGNVIFGLYVEEDCSVPILNASIVLFIGGVASFFIPNTKHITLK</sequence>
<dbReference type="PANTHER" id="PTHR23511">
    <property type="entry name" value="SYNAPTIC VESICLE GLYCOPROTEIN 2"/>
    <property type="match status" value="1"/>
</dbReference>
<evidence type="ECO:0000259" key="8">
    <source>
        <dbReference type="PROSITE" id="PS50850"/>
    </source>
</evidence>
<dbReference type="Pfam" id="PF00083">
    <property type="entry name" value="Sugar_tr"/>
    <property type="match status" value="1"/>
</dbReference>
<feature type="transmembrane region" description="Helical" evidence="7">
    <location>
        <begin position="541"/>
        <end position="560"/>
    </location>
</feature>
<feature type="transmembrane region" description="Helical" evidence="7">
    <location>
        <begin position="512"/>
        <end position="535"/>
    </location>
</feature>
<proteinExistence type="evidence at transcript level"/>
<accession>A0A6F9DUM8</accession>
<feature type="transmembrane region" description="Helical" evidence="7">
    <location>
        <begin position="139"/>
        <end position="157"/>
    </location>
</feature>
<evidence type="ECO:0000256" key="1">
    <source>
        <dbReference type="ARBA" id="ARBA00004141"/>
    </source>
</evidence>
<protein>
    <submittedName>
        <fullName evidence="9">Synaptic vesicle glycoprotein 2C-like</fullName>
    </submittedName>
</protein>
<evidence type="ECO:0000256" key="5">
    <source>
        <dbReference type="ARBA" id="ARBA00022989"/>
    </source>
</evidence>
<dbReference type="AlphaFoldDB" id="A0A6F9DUM8"/>
<keyword evidence="6 7" id="KW-0472">Membrane</keyword>
<evidence type="ECO:0000256" key="4">
    <source>
        <dbReference type="ARBA" id="ARBA00022692"/>
    </source>
</evidence>
<comment type="subcellular location">
    <subcellularLocation>
        <location evidence="1">Membrane</location>
        <topology evidence="1">Multi-pass membrane protein</topology>
    </subcellularLocation>
</comment>
<dbReference type="Gene3D" id="1.20.1250.20">
    <property type="entry name" value="MFS general substrate transporter like domains"/>
    <property type="match status" value="1"/>
</dbReference>
<name>A0A6F9DUM8_9ASCI</name>
<dbReference type="PROSITE" id="PS00217">
    <property type="entry name" value="SUGAR_TRANSPORT_2"/>
    <property type="match status" value="1"/>
</dbReference>
<gene>
    <name evidence="9" type="primary">Sv2c</name>
</gene>
<dbReference type="SUPFAM" id="SSF103473">
    <property type="entry name" value="MFS general substrate transporter"/>
    <property type="match status" value="1"/>
</dbReference>
<evidence type="ECO:0000256" key="7">
    <source>
        <dbReference type="SAM" id="Phobius"/>
    </source>
</evidence>
<feature type="transmembrane region" description="Helical" evidence="7">
    <location>
        <begin position="453"/>
        <end position="472"/>
    </location>
</feature>